<feature type="region of interest" description="Disordered" evidence="1">
    <location>
        <begin position="91"/>
        <end position="194"/>
    </location>
</feature>
<dbReference type="SMART" id="SM00471">
    <property type="entry name" value="HDc"/>
    <property type="match status" value="1"/>
</dbReference>
<dbReference type="PROSITE" id="PS51845">
    <property type="entry name" value="PDEASE_I_2"/>
    <property type="match status" value="1"/>
</dbReference>
<feature type="compositionally biased region" description="Basic residues" evidence="1">
    <location>
        <begin position="796"/>
        <end position="806"/>
    </location>
</feature>
<sequence>MSAEVANLIRRPAWELREKLKRGRRKSESVSPSATPQNSHTRRGRRLDRSSSDGKVNEEEINGEDNDLPPAFRTLVHSNLKDERLKRAGMRLFPRRGDGTTFIGKTRARERESRKSDIFDSFAKHGLNDNDSCDRTSKPVSQKQSADRGDTISDDERSLDPSSVHKVISKSRKMGGSMNNSINNRSFGGSDRGNGSSEYFNRSLDLSSHTGFRNHHGDINTSASDDQWARFKLLGRIGLGDIHPSEAAKHMIRHNVKVISGIIKKILALRDTDDTVEPERITNVPTIKTGNLLAEVREALGVKKTRARYKRDPNSVKLKSKVLAELEDFVTVISFMYRDNPFHNFEHASTVLNNVNRVVSLCKAPGDIEYHDIRFITTDPWTHFALVFTALVHDVDHAGVPNAQLIKEGSHVATAYKNKSVAEQNSLEISWNLLMEPCYRNLREALFVNSEELMHFRSLVVTATLATDIADKELAAMRKDRAAEALAVLDSEGPTSDDIASLKATFVLETLIQVADVSHLMMPFAVYKKWNYKLLRESYLAFTGGRAEKDPLETWYQGEFGFFDFYIIPLAKKLEQCGIDSSFYVNNAINNRKMWEELGEDLVKGFEKSLKSKTGSSHAYTDHSSLSEVDFDDASFGEDVLNDTESDSEDESDDGESRTSDPLPKPTETSPIVVKEKLRKVQRQQPDKHHQKLVNASKETKSPGDRRTLLSTFERLGRSVDSCISGGNARVGPGARIVYRRKGSTQEPAENERTGRTKTAIPDGQQRYKQRSKSASSEPDGAEVASDIEHENPRSVNRRRKKKTISRSRSLENGQKKSKKGKRPGKIKMKDTE</sequence>
<evidence type="ECO:0000313" key="4">
    <source>
        <dbReference type="Proteomes" id="UP000693970"/>
    </source>
</evidence>
<comment type="caution">
    <text evidence="3">The sequence shown here is derived from an EMBL/GenBank/DDBJ whole genome shotgun (WGS) entry which is preliminary data.</text>
</comment>
<dbReference type="GO" id="GO:0007165">
    <property type="term" value="P:signal transduction"/>
    <property type="evidence" value="ECO:0007669"/>
    <property type="project" value="InterPro"/>
</dbReference>
<evidence type="ECO:0000256" key="1">
    <source>
        <dbReference type="SAM" id="MobiDB-lite"/>
    </source>
</evidence>
<organism evidence="3 4">
    <name type="scientific">Nitzschia inconspicua</name>
    <dbReference type="NCBI Taxonomy" id="303405"/>
    <lineage>
        <taxon>Eukaryota</taxon>
        <taxon>Sar</taxon>
        <taxon>Stramenopiles</taxon>
        <taxon>Ochrophyta</taxon>
        <taxon>Bacillariophyta</taxon>
        <taxon>Bacillariophyceae</taxon>
        <taxon>Bacillariophycidae</taxon>
        <taxon>Bacillariales</taxon>
        <taxon>Bacillariaceae</taxon>
        <taxon>Nitzschia</taxon>
    </lineage>
</organism>
<name>A0A9K3PEB7_9STRA</name>
<feature type="domain" description="PDEase" evidence="2">
    <location>
        <begin position="255"/>
        <end position="470"/>
    </location>
</feature>
<feature type="compositionally biased region" description="Basic and acidic residues" evidence="1">
    <location>
        <begin position="107"/>
        <end position="137"/>
    </location>
</feature>
<evidence type="ECO:0000259" key="2">
    <source>
        <dbReference type="PROSITE" id="PS51845"/>
    </source>
</evidence>
<dbReference type="AlphaFoldDB" id="A0A9K3PEB7"/>
<keyword evidence="4" id="KW-1185">Reference proteome</keyword>
<evidence type="ECO:0000313" key="3">
    <source>
        <dbReference type="EMBL" id="KAG7342044.1"/>
    </source>
</evidence>
<feature type="region of interest" description="Disordered" evidence="1">
    <location>
        <begin position="16"/>
        <end position="71"/>
    </location>
</feature>
<dbReference type="GO" id="GO:0004114">
    <property type="term" value="F:3',5'-cyclic-nucleotide phosphodiesterase activity"/>
    <property type="evidence" value="ECO:0007669"/>
    <property type="project" value="InterPro"/>
</dbReference>
<dbReference type="PANTHER" id="PTHR11347">
    <property type="entry name" value="CYCLIC NUCLEOTIDE PHOSPHODIESTERASE"/>
    <property type="match status" value="1"/>
</dbReference>
<feature type="compositionally biased region" description="Polar residues" evidence="1">
    <location>
        <begin position="177"/>
        <end position="194"/>
    </location>
</feature>
<feature type="compositionally biased region" description="Acidic residues" evidence="1">
    <location>
        <begin position="638"/>
        <end position="654"/>
    </location>
</feature>
<dbReference type="Pfam" id="PF00233">
    <property type="entry name" value="PDEase_I"/>
    <property type="match status" value="1"/>
</dbReference>
<dbReference type="OrthoDB" id="41650at2759"/>
<feature type="compositionally biased region" description="Basic and acidic residues" evidence="1">
    <location>
        <begin position="698"/>
        <end position="708"/>
    </location>
</feature>
<accession>A0A9K3PEB7</accession>
<protein>
    <submittedName>
        <fullName evidence="3">3'5'-cyclic nucleotide phosphodiesterase</fullName>
    </submittedName>
</protein>
<dbReference type="InterPro" id="IPR003607">
    <property type="entry name" value="HD/PDEase_dom"/>
</dbReference>
<feature type="region of interest" description="Disordered" evidence="1">
    <location>
        <begin position="638"/>
        <end position="708"/>
    </location>
</feature>
<reference evidence="3" key="1">
    <citation type="journal article" date="2021" name="Sci. Rep.">
        <title>Diploid genomic architecture of Nitzschia inconspicua, an elite biomass production diatom.</title>
        <authorList>
            <person name="Oliver A."/>
            <person name="Podell S."/>
            <person name="Pinowska A."/>
            <person name="Traller J.C."/>
            <person name="Smith S.R."/>
            <person name="McClure R."/>
            <person name="Beliaev A."/>
            <person name="Bohutskyi P."/>
            <person name="Hill E.A."/>
            <person name="Rabines A."/>
            <person name="Zheng H."/>
            <person name="Allen L.Z."/>
            <person name="Kuo A."/>
            <person name="Grigoriev I.V."/>
            <person name="Allen A.E."/>
            <person name="Hazlebeck D."/>
            <person name="Allen E.E."/>
        </authorList>
    </citation>
    <scope>NUCLEOTIDE SEQUENCE</scope>
    <source>
        <strain evidence="3">Hildebrandi</strain>
    </source>
</reference>
<gene>
    <name evidence="3" type="ORF">IV203_007136</name>
</gene>
<dbReference type="InterPro" id="IPR002073">
    <property type="entry name" value="PDEase_catalytic_dom"/>
</dbReference>
<dbReference type="Proteomes" id="UP000693970">
    <property type="component" value="Unassembled WGS sequence"/>
</dbReference>
<feature type="compositionally biased region" description="Polar residues" evidence="1">
    <location>
        <begin position="30"/>
        <end position="39"/>
    </location>
</feature>
<feature type="region of interest" description="Disordered" evidence="1">
    <location>
        <begin position="724"/>
        <end position="833"/>
    </location>
</feature>
<reference evidence="3" key="2">
    <citation type="submission" date="2021-04" db="EMBL/GenBank/DDBJ databases">
        <authorList>
            <person name="Podell S."/>
        </authorList>
    </citation>
    <scope>NUCLEOTIDE SEQUENCE</scope>
    <source>
        <strain evidence="3">Hildebrandi</strain>
    </source>
</reference>
<dbReference type="EMBL" id="JAGRRH010000025">
    <property type="protein sequence ID" value="KAG7342044.1"/>
    <property type="molecule type" value="Genomic_DNA"/>
</dbReference>
<feature type="compositionally biased region" description="Basic and acidic residues" evidence="1">
    <location>
        <begin position="145"/>
        <end position="159"/>
    </location>
</feature>
<proteinExistence type="predicted"/>
<feature type="compositionally biased region" description="Basic and acidic residues" evidence="1">
    <location>
        <begin position="47"/>
        <end position="58"/>
    </location>
</feature>
<feature type="compositionally biased region" description="Basic residues" evidence="1">
    <location>
        <begin position="816"/>
        <end position="827"/>
    </location>
</feature>